<dbReference type="RefSeq" id="WP_048213826.1">
    <property type="nucleotide sequence ID" value="NZ_CP046503.1"/>
</dbReference>
<comment type="caution">
    <text evidence="1">The sequence shown here is derived from an EMBL/GenBank/DDBJ whole genome shotgun (WGS) entry which is preliminary data.</text>
</comment>
<sequence>MNTIVIRGLLVMLLIGMIQGRPGAATLSEMRALNATQKPGMTIVCQSRTVIPVNGKKEPVTIDERLSGYVVSNTGDMMVLDVTYEQRDDGKDEPFHTEKYLLTTTLENERQKMEVDMRTLKIMVPKARHLESGLREVMEAEPVTYTDYGTYRITALPAYEILPGRDNPGAPSMHCAPAMNASVPGDTR</sequence>
<gene>
    <name evidence="1" type="ORF">KY227_005431</name>
</gene>
<proteinExistence type="predicted"/>
<protein>
    <submittedName>
        <fullName evidence="1">Uncharacterized protein</fullName>
    </submittedName>
</protein>
<evidence type="ECO:0000313" key="1">
    <source>
        <dbReference type="EMBL" id="EHT9942245.1"/>
    </source>
</evidence>
<name>A0AAD2XZA6_CITFR</name>
<dbReference type="EMBL" id="ABBJDF010000057">
    <property type="protein sequence ID" value="EHT9942245.1"/>
    <property type="molecule type" value="Genomic_DNA"/>
</dbReference>
<dbReference type="AlphaFoldDB" id="A0AAD2XZA6"/>
<accession>A0AAD2XZA6</accession>
<organism evidence="1">
    <name type="scientific">Citrobacter freundii</name>
    <dbReference type="NCBI Taxonomy" id="546"/>
    <lineage>
        <taxon>Bacteria</taxon>
        <taxon>Pseudomonadati</taxon>
        <taxon>Pseudomonadota</taxon>
        <taxon>Gammaproteobacteria</taxon>
        <taxon>Enterobacterales</taxon>
        <taxon>Enterobacteriaceae</taxon>
        <taxon>Citrobacter</taxon>
        <taxon>Citrobacter freundii complex</taxon>
    </lineage>
</organism>
<reference evidence="1" key="1">
    <citation type="submission" date="2021-07" db="EMBL/GenBank/DDBJ databases">
        <authorList>
            <consortium name="Clinical and Environmental Microbiology Branch: Whole genome sequencing antimicrobial resistance pathogens in the healthcare setting"/>
        </authorList>
    </citation>
    <scope>NUCLEOTIDE SEQUENCE</scope>
    <source>
        <strain evidence="1">2021DK-00049</strain>
    </source>
</reference>